<evidence type="ECO:0000256" key="8">
    <source>
        <dbReference type="ARBA" id="ARBA00023779"/>
    </source>
</evidence>
<proteinExistence type="inferred from homology"/>
<keyword evidence="3" id="KW-0227">DNA damage</keyword>
<dbReference type="CDD" id="cd10031">
    <property type="entry name" value="UDG-F5_TTUDGB_like"/>
    <property type="match status" value="1"/>
</dbReference>
<name>A0A2S7K1W2_9PROT</name>
<evidence type="ECO:0000256" key="9">
    <source>
        <dbReference type="ARBA" id="ARBA00023887"/>
    </source>
</evidence>
<dbReference type="GO" id="GO:0033958">
    <property type="term" value="F:DNA-deoxyinosine glycosylase activity"/>
    <property type="evidence" value="ECO:0007669"/>
    <property type="project" value="InterPro"/>
</dbReference>
<dbReference type="OrthoDB" id="9787663at2"/>
<evidence type="ECO:0000256" key="2">
    <source>
        <dbReference type="ARBA" id="ARBA00022723"/>
    </source>
</evidence>
<keyword evidence="13" id="KW-1185">Reference proteome</keyword>
<keyword evidence="7" id="KW-0234">DNA repair</keyword>
<evidence type="ECO:0000313" key="13">
    <source>
        <dbReference type="Proteomes" id="UP000239504"/>
    </source>
</evidence>
<feature type="region of interest" description="Disordered" evidence="10">
    <location>
        <begin position="1"/>
        <end position="23"/>
    </location>
</feature>
<keyword evidence="4" id="KW-0378">Hydrolase</keyword>
<evidence type="ECO:0000256" key="7">
    <source>
        <dbReference type="ARBA" id="ARBA00023204"/>
    </source>
</evidence>
<dbReference type="InterPro" id="IPR036895">
    <property type="entry name" value="Uracil-DNA_glycosylase-like_sf"/>
</dbReference>
<dbReference type="PANTHER" id="PTHR33693:SF3">
    <property type="entry name" value="TYPE-5 URACIL-DNA GLYCOSYLASE"/>
    <property type="match status" value="1"/>
</dbReference>
<dbReference type="GO" id="GO:0006284">
    <property type="term" value="P:base-excision repair"/>
    <property type="evidence" value="ECO:0007669"/>
    <property type="project" value="InterPro"/>
</dbReference>
<dbReference type="AlphaFoldDB" id="A0A2S7K1W2"/>
<feature type="compositionally biased region" description="Low complexity" evidence="10">
    <location>
        <begin position="1"/>
        <end position="14"/>
    </location>
</feature>
<protein>
    <recommendedName>
        <fullName evidence="9">Type-5 uracil-DNA glycosylase</fullName>
    </recommendedName>
</protein>
<comment type="similarity">
    <text evidence="8">Belongs to the uracil-DNA glycosylase (UDG) superfamily. Type 5 (UDGb) family.</text>
</comment>
<evidence type="ECO:0000256" key="1">
    <source>
        <dbReference type="ARBA" id="ARBA00022485"/>
    </source>
</evidence>
<dbReference type="InterPro" id="IPR051536">
    <property type="entry name" value="UDG_Type-4/5"/>
</dbReference>
<dbReference type="SMART" id="SM00986">
    <property type="entry name" value="UDG"/>
    <property type="match status" value="1"/>
</dbReference>
<dbReference type="PANTHER" id="PTHR33693">
    <property type="entry name" value="TYPE-5 URACIL-DNA GLYCOSYLASE"/>
    <property type="match status" value="1"/>
</dbReference>
<dbReference type="GO" id="GO:0004844">
    <property type="term" value="F:uracil DNA N-glycosylase activity"/>
    <property type="evidence" value="ECO:0007669"/>
    <property type="project" value="InterPro"/>
</dbReference>
<dbReference type="SMART" id="SM00987">
    <property type="entry name" value="UreE_C"/>
    <property type="match status" value="1"/>
</dbReference>
<comment type="caution">
    <text evidence="12">The sequence shown here is derived from an EMBL/GenBank/DDBJ whole genome shotgun (WGS) entry which is preliminary data.</text>
</comment>
<dbReference type="SUPFAM" id="SSF52141">
    <property type="entry name" value="Uracil-DNA glycosylase-like"/>
    <property type="match status" value="1"/>
</dbReference>
<keyword evidence="1" id="KW-0004">4Fe-4S</keyword>
<evidence type="ECO:0000313" key="12">
    <source>
        <dbReference type="EMBL" id="PQA86451.1"/>
    </source>
</evidence>
<organism evidence="12 13">
    <name type="scientific">Hyphococcus luteus</name>
    <dbReference type="NCBI Taxonomy" id="2058213"/>
    <lineage>
        <taxon>Bacteria</taxon>
        <taxon>Pseudomonadati</taxon>
        <taxon>Pseudomonadota</taxon>
        <taxon>Alphaproteobacteria</taxon>
        <taxon>Parvularculales</taxon>
        <taxon>Parvularculaceae</taxon>
        <taxon>Hyphococcus</taxon>
    </lineage>
</organism>
<dbReference type="EMBL" id="PJCH01000015">
    <property type="protein sequence ID" value="PQA86451.1"/>
    <property type="molecule type" value="Genomic_DNA"/>
</dbReference>
<reference evidence="12 13" key="1">
    <citation type="submission" date="2017-12" db="EMBL/GenBank/DDBJ databases">
        <authorList>
            <person name="Hurst M.R.H."/>
        </authorList>
    </citation>
    <scope>NUCLEOTIDE SEQUENCE [LARGE SCALE GENOMIC DNA]</scope>
    <source>
        <strain evidence="12 13">SY-3-19</strain>
    </source>
</reference>
<keyword evidence="2" id="KW-0479">Metal-binding</keyword>
<dbReference type="GO" id="GO:0046872">
    <property type="term" value="F:metal ion binding"/>
    <property type="evidence" value="ECO:0007669"/>
    <property type="project" value="UniProtKB-KW"/>
</dbReference>
<dbReference type="InterPro" id="IPR044147">
    <property type="entry name" value="UdgB-like"/>
</dbReference>
<dbReference type="RefSeq" id="WP_104831663.1">
    <property type="nucleotide sequence ID" value="NZ_PJCH01000015.1"/>
</dbReference>
<keyword evidence="6" id="KW-0411">Iron-sulfur</keyword>
<accession>A0A2S7K1W2</accession>
<sequence length="229" mass="24719">MPAAKRAAPAEAAPADPPPEPPVDCDLCPRLVEFREENQETYPDYFNGAAPSFGDAQAKLLIVGLAPGLHGANRTARPFTGDYAGDLLYATLAKFGFSKGTYKADPNDGLALKRAMITNAVRCVPPQNKPTAAEIKTCRPFLVSRIEALPRLEAILCLGRIAHDSTLAALGLKQKDAPFAHGAAHAVKDRGLVLFDSYHCSRYNTNTRRLTPEMFESVFAAIIERIGKG</sequence>
<dbReference type="Proteomes" id="UP000239504">
    <property type="component" value="Unassembled WGS sequence"/>
</dbReference>
<dbReference type="Gene3D" id="3.40.470.10">
    <property type="entry name" value="Uracil-DNA glycosylase-like domain"/>
    <property type="match status" value="1"/>
</dbReference>
<feature type="domain" description="Uracil-DNA glycosylase-like" evidence="11">
    <location>
        <begin position="51"/>
        <end position="219"/>
    </location>
</feature>
<evidence type="ECO:0000256" key="4">
    <source>
        <dbReference type="ARBA" id="ARBA00022801"/>
    </source>
</evidence>
<dbReference type="Pfam" id="PF03167">
    <property type="entry name" value="UDG"/>
    <property type="match status" value="1"/>
</dbReference>
<gene>
    <name evidence="12" type="ORF">CW354_19165</name>
</gene>
<evidence type="ECO:0000259" key="11">
    <source>
        <dbReference type="SMART" id="SM00986"/>
    </source>
</evidence>
<evidence type="ECO:0000256" key="5">
    <source>
        <dbReference type="ARBA" id="ARBA00023004"/>
    </source>
</evidence>
<evidence type="ECO:0000256" key="10">
    <source>
        <dbReference type="SAM" id="MobiDB-lite"/>
    </source>
</evidence>
<dbReference type="InterPro" id="IPR005122">
    <property type="entry name" value="Uracil-DNA_glycosylase-like"/>
</dbReference>
<evidence type="ECO:0000256" key="3">
    <source>
        <dbReference type="ARBA" id="ARBA00022763"/>
    </source>
</evidence>
<evidence type="ECO:0000256" key="6">
    <source>
        <dbReference type="ARBA" id="ARBA00023014"/>
    </source>
</evidence>
<keyword evidence="5" id="KW-0408">Iron</keyword>
<dbReference type="GO" id="GO:0051539">
    <property type="term" value="F:4 iron, 4 sulfur cluster binding"/>
    <property type="evidence" value="ECO:0007669"/>
    <property type="project" value="UniProtKB-KW"/>
</dbReference>